<dbReference type="OrthoDB" id="8744624at2759"/>
<protein>
    <recommendedName>
        <fullName evidence="2">Genetic suppressor element-like domain-containing protein</fullName>
    </recommendedName>
</protein>
<name>A0A9N9XTR4_PHYSR</name>
<dbReference type="InterPro" id="IPR022207">
    <property type="entry name" value="GSE-like"/>
</dbReference>
<organism evidence="3 4">
    <name type="scientific">Phyllotreta striolata</name>
    <name type="common">Striped flea beetle</name>
    <name type="synonym">Crioceris striolata</name>
    <dbReference type="NCBI Taxonomy" id="444603"/>
    <lineage>
        <taxon>Eukaryota</taxon>
        <taxon>Metazoa</taxon>
        <taxon>Ecdysozoa</taxon>
        <taxon>Arthropoda</taxon>
        <taxon>Hexapoda</taxon>
        <taxon>Insecta</taxon>
        <taxon>Pterygota</taxon>
        <taxon>Neoptera</taxon>
        <taxon>Endopterygota</taxon>
        <taxon>Coleoptera</taxon>
        <taxon>Polyphaga</taxon>
        <taxon>Cucujiformia</taxon>
        <taxon>Chrysomeloidea</taxon>
        <taxon>Chrysomelidae</taxon>
        <taxon>Galerucinae</taxon>
        <taxon>Alticini</taxon>
        <taxon>Phyllotreta</taxon>
    </lineage>
</organism>
<proteinExistence type="predicted"/>
<dbReference type="EMBL" id="OU900100">
    <property type="protein sequence ID" value="CAG9863987.1"/>
    <property type="molecule type" value="Genomic_DNA"/>
</dbReference>
<dbReference type="Proteomes" id="UP001153712">
    <property type="component" value="Chromosome 7"/>
</dbReference>
<dbReference type="Pfam" id="PF12540">
    <property type="entry name" value="DUF3736"/>
    <property type="match status" value="1"/>
</dbReference>
<feature type="domain" description="Genetic suppressor element-like" evidence="2">
    <location>
        <begin position="183"/>
        <end position="294"/>
    </location>
</feature>
<feature type="compositionally biased region" description="Basic residues" evidence="1">
    <location>
        <begin position="149"/>
        <end position="165"/>
    </location>
</feature>
<reference evidence="3" key="1">
    <citation type="submission" date="2022-01" db="EMBL/GenBank/DDBJ databases">
        <authorList>
            <person name="King R."/>
        </authorList>
    </citation>
    <scope>NUCLEOTIDE SEQUENCE</scope>
</reference>
<keyword evidence="4" id="KW-1185">Reference proteome</keyword>
<evidence type="ECO:0000313" key="3">
    <source>
        <dbReference type="EMBL" id="CAG9863987.1"/>
    </source>
</evidence>
<evidence type="ECO:0000313" key="4">
    <source>
        <dbReference type="Proteomes" id="UP001153712"/>
    </source>
</evidence>
<feature type="region of interest" description="Disordered" evidence="1">
    <location>
        <begin position="92"/>
        <end position="111"/>
    </location>
</feature>
<dbReference type="AlphaFoldDB" id="A0A9N9XTR4"/>
<gene>
    <name evidence="3" type="ORF">PHYEVI_LOCUS10256</name>
</gene>
<evidence type="ECO:0000259" key="2">
    <source>
        <dbReference type="Pfam" id="PF12540"/>
    </source>
</evidence>
<evidence type="ECO:0000256" key="1">
    <source>
        <dbReference type="SAM" id="MobiDB-lite"/>
    </source>
</evidence>
<feature type="region of interest" description="Disordered" evidence="1">
    <location>
        <begin position="149"/>
        <end position="170"/>
    </location>
</feature>
<sequence length="494" mass="56881">MHVLARKSMIASMKSKEKIKNTNDDECIGGNTKNSIQFSIDAIVGETNQSTTTTITKKLRLDTNVSHKQDNNSHSNGLNETPNIIDKIETQTVDDDEHLPESPKKKPPKCKNVDLTNFTILNIPMVSKKPIAAKRQKLSKIELAILRKRTNQKKERKTKNPRRKSEKITTEYGVTVYGYSDESESDVSLTSSDDEGSDNDVDLIVRSGPPLEMDMSPGKMSFLKSFQLTTHRMKNFIELRKLEKRKWVDPTVVREISNEKPVSLNLPVPLKSTLTLSMLQNYKAKKAFYHLLGLKLVSTECKQELEKNWLEVVKDRLKRNCESSVTKFAEKLQKMPSVDVKSNGHLKLPITHQYKSQNFHIDKKQDCHKQTIVNQESGPNHLPLSAISVDNHIARKPARPKENVADAKEDFKWPGITDIIEAYKKFSKERNGQINLAKQQQSVLIEENARRQREVRFLERRQRELCSILFRRENEKRDLQNSIDQLRNCIDPFR</sequence>
<accession>A0A9N9XTR4</accession>